<sequence length="163" mass="18661">MALNEMSFALGPKNILEELVKRYSDREFLLYSSIVRSQDCLLVDISGKESVFETGLNYRVVNAIGPTDWDGLLELRYMTLDTDQQKVFNAVMAAWDDPKARPLGLKSAKVLLSLKKSYQFLLLNVWEDEQDYLAWNHAADNKLAQFGHDGNKAPIDKLYTRVR</sequence>
<accession>A0ABV4DTR6</accession>
<evidence type="ECO:0000313" key="2">
    <source>
        <dbReference type="Proteomes" id="UP001565236"/>
    </source>
</evidence>
<proteinExistence type="predicted"/>
<name>A0ABV4DTR6_9LACO</name>
<evidence type="ECO:0000313" key="1">
    <source>
        <dbReference type="EMBL" id="MEY8662832.1"/>
    </source>
</evidence>
<protein>
    <recommendedName>
        <fullName evidence="3">ABM domain-containing protein</fullName>
    </recommendedName>
</protein>
<dbReference type="EMBL" id="JBCLUF010000030">
    <property type="protein sequence ID" value="MEY8662832.1"/>
    <property type="molecule type" value="Genomic_DNA"/>
</dbReference>
<dbReference type="Gene3D" id="3.30.70.100">
    <property type="match status" value="1"/>
</dbReference>
<keyword evidence="2" id="KW-1185">Reference proteome</keyword>
<dbReference type="RefSeq" id="WP_369942679.1">
    <property type="nucleotide sequence ID" value="NZ_JBCLUF010000030.1"/>
</dbReference>
<evidence type="ECO:0008006" key="3">
    <source>
        <dbReference type="Google" id="ProtNLM"/>
    </source>
</evidence>
<gene>
    <name evidence="1" type="ORF">AALT52_08020</name>
</gene>
<comment type="caution">
    <text evidence="1">The sequence shown here is derived from an EMBL/GenBank/DDBJ whole genome shotgun (WGS) entry which is preliminary data.</text>
</comment>
<dbReference type="Proteomes" id="UP001565236">
    <property type="component" value="Unassembled WGS sequence"/>
</dbReference>
<organism evidence="1 2">
    <name type="scientific">Ligilactobacillus faecis</name>
    <dbReference type="NCBI Taxonomy" id="762833"/>
    <lineage>
        <taxon>Bacteria</taxon>
        <taxon>Bacillati</taxon>
        <taxon>Bacillota</taxon>
        <taxon>Bacilli</taxon>
        <taxon>Lactobacillales</taxon>
        <taxon>Lactobacillaceae</taxon>
        <taxon>Ligilactobacillus</taxon>
    </lineage>
</organism>
<reference evidence="1 2" key="1">
    <citation type="submission" date="2024-03" db="EMBL/GenBank/DDBJ databases">
        <title>Mouse gut bacterial collection (mGBC) of GemPharmatech.</title>
        <authorList>
            <person name="He Y."/>
            <person name="Dong L."/>
            <person name="Wu D."/>
            <person name="Gao X."/>
            <person name="Lin Z."/>
        </authorList>
    </citation>
    <scope>NUCLEOTIDE SEQUENCE [LARGE SCALE GENOMIC DNA]</scope>
    <source>
        <strain evidence="1 2">15-30</strain>
    </source>
</reference>